<dbReference type="Proteomes" id="UP001642720">
    <property type="component" value="Unassembled WGS sequence"/>
</dbReference>
<proteinExistence type="predicted"/>
<sequence length="63" mass="7089">MKGKEKEGERGEIKTQGYLRLRIHHKNRHLASLSLALLLLGAPDDSTGGTSQWSLARRRLEAH</sequence>
<dbReference type="EMBL" id="PPTA01000003">
    <property type="protein sequence ID" value="TFB04765.1"/>
    <property type="molecule type" value="Genomic_DNA"/>
</dbReference>
<dbReference type="RefSeq" id="XP_073560966.1">
    <property type="nucleotide sequence ID" value="XM_073699970.1"/>
</dbReference>
<accession>A0ABY2HBN7</accession>
<organism evidence="1 2">
    <name type="scientific">Trichoderma ghanense</name>
    <dbReference type="NCBI Taxonomy" id="65468"/>
    <lineage>
        <taxon>Eukaryota</taxon>
        <taxon>Fungi</taxon>
        <taxon>Dikarya</taxon>
        <taxon>Ascomycota</taxon>
        <taxon>Pezizomycotina</taxon>
        <taxon>Sordariomycetes</taxon>
        <taxon>Hypocreomycetidae</taxon>
        <taxon>Hypocreales</taxon>
        <taxon>Hypocreaceae</taxon>
        <taxon>Trichoderma</taxon>
    </lineage>
</organism>
<keyword evidence="2" id="KW-1185">Reference proteome</keyword>
<dbReference type="GeneID" id="300574420"/>
<evidence type="ECO:0000313" key="2">
    <source>
        <dbReference type="Proteomes" id="UP001642720"/>
    </source>
</evidence>
<evidence type="ECO:0000313" key="1">
    <source>
        <dbReference type="EMBL" id="TFB04765.1"/>
    </source>
</evidence>
<comment type="caution">
    <text evidence="1">The sequence shown here is derived from an EMBL/GenBank/DDBJ whole genome shotgun (WGS) entry which is preliminary data.</text>
</comment>
<reference evidence="1 2" key="1">
    <citation type="submission" date="2018-01" db="EMBL/GenBank/DDBJ databases">
        <title>Genome characterization of the sugarcane-associated fungus Trichoderma ghanense CCMA-1212 and their application in lignocelulose bioconversion.</title>
        <authorList>
            <person name="Steindorff A.S."/>
            <person name="Mendes T.D."/>
            <person name="Vilela E.S.D."/>
            <person name="Rodrigues D.S."/>
            <person name="Formighieri E.F."/>
            <person name="Melo I.S."/>
            <person name="Favaro L.C.L."/>
        </authorList>
    </citation>
    <scope>NUCLEOTIDE SEQUENCE [LARGE SCALE GENOMIC DNA]</scope>
    <source>
        <strain evidence="1 2">CCMA-1212</strain>
    </source>
</reference>
<name>A0ABY2HBN7_9HYPO</name>
<protein>
    <submittedName>
        <fullName evidence="1">Uncharacterized protein</fullName>
    </submittedName>
</protein>
<gene>
    <name evidence="1" type="ORF">CCMA1212_002590</name>
</gene>